<evidence type="ECO:0000256" key="1">
    <source>
        <dbReference type="SAM" id="SignalP"/>
    </source>
</evidence>
<evidence type="ECO:0008006" key="4">
    <source>
        <dbReference type="Google" id="ProtNLM"/>
    </source>
</evidence>
<proteinExistence type="predicted"/>
<dbReference type="RefSeq" id="WP_146584634.1">
    <property type="nucleotide sequence ID" value="NZ_SJPO01000002.1"/>
</dbReference>
<dbReference type="EMBL" id="SJPO01000002">
    <property type="protein sequence ID" value="TWT78294.1"/>
    <property type="molecule type" value="Genomic_DNA"/>
</dbReference>
<sequence length="230" mass="24610" precursor="true">MNLSRLRCCVASLAAFLILICECRADLVNHYFDLAVDGTAASPDDPNLIELQKTNLQVGDITFNATLRVTSSHSFTFFTLGDPSGLGVKSSEDFHQVDGGEWLHFTLEVTNPTGGPVPEARLSFVDYSTFSFLPPPEIYLSPSSTIPVGTAAVQSTAGEIDVVELPEWVETELYSIAGADISTSRHLVKGITATFTTAVAAVPEPTGFLFGTLVAAAAAWSSCQTRRRCS</sequence>
<keyword evidence="3" id="KW-1185">Reference proteome</keyword>
<feature type="signal peptide" evidence="1">
    <location>
        <begin position="1"/>
        <end position="25"/>
    </location>
</feature>
<comment type="caution">
    <text evidence="2">The sequence shown here is derived from an EMBL/GenBank/DDBJ whole genome shotgun (WGS) entry which is preliminary data.</text>
</comment>
<gene>
    <name evidence="2" type="ORF">Pla123a_10850</name>
</gene>
<dbReference type="AlphaFoldDB" id="A0A5C5YTG8"/>
<feature type="chain" id="PRO_5023110492" description="PEP-CTERM protein-sorting domain-containing protein" evidence="1">
    <location>
        <begin position="26"/>
        <end position="230"/>
    </location>
</feature>
<keyword evidence="1" id="KW-0732">Signal</keyword>
<name>A0A5C5YTG8_9BACT</name>
<dbReference type="Proteomes" id="UP000318478">
    <property type="component" value="Unassembled WGS sequence"/>
</dbReference>
<reference evidence="2 3" key="1">
    <citation type="submission" date="2019-02" db="EMBL/GenBank/DDBJ databases">
        <title>Deep-cultivation of Planctomycetes and their phenomic and genomic characterization uncovers novel biology.</title>
        <authorList>
            <person name="Wiegand S."/>
            <person name="Jogler M."/>
            <person name="Boedeker C."/>
            <person name="Pinto D."/>
            <person name="Vollmers J."/>
            <person name="Rivas-Marin E."/>
            <person name="Kohn T."/>
            <person name="Peeters S.H."/>
            <person name="Heuer A."/>
            <person name="Rast P."/>
            <person name="Oberbeckmann S."/>
            <person name="Bunk B."/>
            <person name="Jeske O."/>
            <person name="Meyerdierks A."/>
            <person name="Storesund J.E."/>
            <person name="Kallscheuer N."/>
            <person name="Luecker S."/>
            <person name="Lage O.M."/>
            <person name="Pohl T."/>
            <person name="Merkel B.J."/>
            <person name="Hornburger P."/>
            <person name="Mueller R.-W."/>
            <person name="Bruemmer F."/>
            <person name="Labrenz M."/>
            <person name="Spormann A.M."/>
            <person name="Op Den Camp H."/>
            <person name="Overmann J."/>
            <person name="Amann R."/>
            <person name="Jetten M.S.M."/>
            <person name="Mascher T."/>
            <person name="Medema M.H."/>
            <person name="Devos D.P."/>
            <person name="Kaster A.-K."/>
            <person name="Ovreas L."/>
            <person name="Rohde M."/>
            <person name="Galperin M.Y."/>
            <person name="Jogler C."/>
        </authorList>
    </citation>
    <scope>NUCLEOTIDE SEQUENCE [LARGE SCALE GENOMIC DNA]</scope>
    <source>
        <strain evidence="2 3">Pla123a</strain>
    </source>
</reference>
<evidence type="ECO:0000313" key="3">
    <source>
        <dbReference type="Proteomes" id="UP000318478"/>
    </source>
</evidence>
<protein>
    <recommendedName>
        <fullName evidence="4">PEP-CTERM protein-sorting domain-containing protein</fullName>
    </recommendedName>
</protein>
<organism evidence="2 3">
    <name type="scientific">Posidoniimonas polymericola</name>
    <dbReference type="NCBI Taxonomy" id="2528002"/>
    <lineage>
        <taxon>Bacteria</taxon>
        <taxon>Pseudomonadati</taxon>
        <taxon>Planctomycetota</taxon>
        <taxon>Planctomycetia</taxon>
        <taxon>Pirellulales</taxon>
        <taxon>Lacipirellulaceae</taxon>
        <taxon>Posidoniimonas</taxon>
    </lineage>
</organism>
<evidence type="ECO:0000313" key="2">
    <source>
        <dbReference type="EMBL" id="TWT78294.1"/>
    </source>
</evidence>
<accession>A0A5C5YTG8</accession>